<dbReference type="OrthoDB" id="9790947at2"/>
<dbReference type="AlphaFoldDB" id="A0A2S8SW96"/>
<keyword evidence="1" id="KW-0812">Transmembrane</keyword>
<evidence type="ECO:0000256" key="1">
    <source>
        <dbReference type="SAM" id="Phobius"/>
    </source>
</evidence>
<evidence type="ECO:0000313" key="3">
    <source>
        <dbReference type="Proteomes" id="UP000237684"/>
    </source>
</evidence>
<gene>
    <name evidence="2" type="ORF">B1R32_10246</name>
</gene>
<proteinExistence type="predicted"/>
<evidence type="ECO:0000313" key="2">
    <source>
        <dbReference type="EMBL" id="PQV65039.1"/>
    </source>
</evidence>
<name>A0A2S8SW96_9BACT</name>
<sequence length="332" mass="36425">MASLSDENALHSRLAPLLQKMEERRQLHLKTCRLAALWCAGVGLLSCVLALGYSAQAGQVSPWSFLALVVAAGIYWVIASLEKSKYGSRFKQLILPPLVAQLGELTYRGEAGIGEEEFNLANLFENPDRFSGEDLIEGSIGATKIRMSEVEAERRETRRDSKGRTSTHYVTYFRGLFVIADFNKNLNSTTYVLPEGVTGSLGNFGAGLQSLGGKLSGRGELVRLEDPEFEANFKVFSSDQTDARYVLSSSLMRRFLDLKTHFGCEISAAFIGQSLFLAIDTRQNWFEAPPLSTPLVSASLDAGALGEVIAQLQSAIGIVETLDLNTRIWSKE</sequence>
<feature type="transmembrane region" description="Helical" evidence="1">
    <location>
        <begin position="60"/>
        <end position="81"/>
    </location>
</feature>
<dbReference type="Proteomes" id="UP000237684">
    <property type="component" value="Unassembled WGS sequence"/>
</dbReference>
<protein>
    <recommendedName>
        <fullName evidence="4">DUF3137 domain-containing protein</fullName>
    </recommendedName>
</protein>
<dbReference type="InterPro" id="IPR021484">
    <property type="entry name" value="DUF3137"/>
</dbReference>
<keyword evidence="1" id="KW-1133">Transmembrane helix</keyword>
<dbReference type="RefSeq" id="WP_105482348.1">
    <property type="nucleotide sequence ID" value="NZ_NIGF01000002.1"/>
</dbReference>
<feature type="transmembrane region" description="Helical" evidence="1">
    <location>
        <begin position="34"/>
        <end position="54"/>
    </location>
</feature>
<dbReference type="InParanoid" id="A0A2S8SW96"/>
<reference evidence="2 3" key="1">
    <citation type="journal article" date="2018" name="Syst. Appl. Microbiol.">
        <title>Abditibacterium utsteinense sp. nov., the first cultivated member of candidate phylum FBP, isolated from ice-free Antarctic soil samples.</title>
        <authorList>
            <person name="Tahon G."/>
            <person name="Tytgat B."/>
            <person name="Lebbe L."/>
            <person name="Carlier A."/>
            <person name="Willems A."/>
        </authorList>
    </citation>
    <scope>NUCLEOTIDE SEQUENCE [LARGE SCALE GENOMIC DNA]</scope>
    <source>
        <strain evidence="2 3">LMG 29911</strain>
    </source>
</reference>
<dbReference type="EMBL" id="NIGF01000002">
    <property type="protein sequence ID" value="PQV65039.1"/>
    <property type="molecule type" value="Genomic_DNA"/>
</dbReference>
<accession>A0A2S8SW96</accession>
<evidence type="ECO:0008006" key="4">
    <source>
        <dbReference type="Google" id="ProtNLM"/>
    </source>
</evidence>
<comment type="caution">
    <text evidence="2">The sequence shown here is derived from an EMBL/GenBank/DDBJ whole genome shotgun (WGS) entry which is preliminary data.</text>
</comment>
<keyword evidence="1" id="KW-0472">Membrane</keyword>
<dbReference type="Pfam" id="PF11335">
    <property type="entry name" value="DUF3137"/>
    <property type="match status" value="1"/>
</dbReference>
<organism evidence="2 3">
    <name type="scientific">Abditibacterium utsteinense</name>
    <dbReference type="NCBI Taxonomy" id="1960156"/>
    <lineage>
        <taxon>Bacteria</taxon>
        <taxon>Pseudomonadati</taxon>
        <taxon>Abditibacteriota</taxon>
        <taxon>Abditibacteriia</taxon>
        <taxon>Abditibacteriales</taxon>
        <taxon>Abditibacteriaceae</taxon>
        <taxon>Abditibacterium</taxon>
    </lineage>
</organism>
<keyword evidence="3" id="KW-1185">Reference proteome</keyword>